<feature type="region of interest" description="Disordered" evidence="1">
    <location>
        <begin position="1"/>
        <end position="25"/>
    </location>
</feature>
<feature type="compositionally biased region" description="Low complexity" evidence="1">
    <location>
        <begin position="63"/>
        <end position="83"/>
    </location>
</feature>
<keyword evidence="4" id="KW-1185">Reference proteome</keyword>
<dbReference type="RefSeq" id="WP_121657722.1">
    <property type="nucleotide sequence ID" value="NZ_BMEK01000001.1"/>
</dbReference>
<evidence type="ECO:0000256" key="1">
    <source>
        <dbReference type="SAM" id="MobiDB-lite"/>
    </source>
</evidence>
<evidence type="ECO:0000256" key="2">
    <source>
        <dbReference type="SAM" id="Phobius"/>
    </source>
</evidence>
<proteinExistence type="predicted"/>
<feature type="transmembrane region" description="Helical" evidence="2">
    <location>
        <begin position="31"/>
        <end position="53"/>
    </location>
</feature>
<organism evidence="3 4">
    <name type="scientific">Mycetocola zhadangensis</name>
    <dbReference type="NCBI Taxonomy" id="1164595"/>
    <lineage>
        <taxon>Bacteria</taxon>
        <taxon>Bacillati</taxon>
        <taxon>Actinomycetota</taxon>
        <taxon>Actinomycetes</taxon>
        <taxon>Micrococcales</taxon>
        <taxon>Microbacteriaceae</taxon>
        <taxon>Mycetocola</taxon>
    </lineage>
</organism>
<evidence type="ECO:0000313" key="4">
    <source>
        <dbReference type="Proteomes" id="UP000282460"/>
    </source>
</evidence>
<protein>
    <submittedName>
        <fullName evidence="3">Uncharacterized protein</fullName>
    </submittedName>
</protein>
<sequence length="239" mass="25163">MSIENGVPSDGPGEGFEEGSPQASEKRRRRIVLWTSLGLVAAVVIALIVFWGVRNTSGSEGLPTPTATASASPSPTPSATATPTPTPLDPDSIALPDECDEAFSPAYFELLLSYGLPLNDPTVAESPITKSVSVERLRAVLPHLRCTWGAASETGILSAVNIVTEAERNAAIAALGADGYTCADELGGTHCTIEFLDDTGEFAAAGESHYLRGNGWISSYWTQIDFSGYTEDIIGTLWA</sequence>
<dbReference type="EMBL" id="RCWJ01000001">
    <property type="protein sequence ID" value="RLQ85349.1"/>
    <property type="molecule type" value="Genomic_DNA"/>
</dbReference>
<accession>A0A3L7J4G5</accession>
<reference evidence="3 4" key="1">
    <citation type="submission" date="2018-10" db="EMBL/GenBank/DDBJ databases">
        <authorList>
            <person name="Li J."/>
        </authorList>
    </citation>
    <scope>NUCLEOTIDE SEQUENCE [LARGE SCALE GENOMIC DNA]</scope>
    <source>
        <strain evidence="3 4">ZD1-4</strain>
    </source>
</reference>
<dbReference type="OrthoDB" id="5108077at2"/>
<name>A0A3L7J4G5_9MICO</name>
<comment type="caution">
    <text evidence="3">The sequence shown here is derived from an EMBL/GenBank/DDBJ whole genome shotgun (WGS) entry which is preliminary data.</text>
</comment>
<evidence type="ECO:0000313" key="3">
    <source>
        <dbReference type="EMBL" id="RLQ85349.1"/>
    </source>
</evidence>
<keyword evidence="2" id="KW-0812">Transmembrane</keyword>
<dbReference type="AlphaFoldDB" id="A0A3L7J4G5"/>
<feature type="region of interest" description="Disordered" evidence="1">
    <location>
        <begin position="60"/>
        <end position="93"/>
    </location>
</feature>
<gene>
    <name evidence="3" type="ORF">D9V28_00165</name>
</gene>
<dbReference type="Proteomes" id="UP000282460">
    <property type="component" value="Unassembled WGS sequence"/>
</dbReference>
<keyword evidence="2" id="KW-1133">Transmembrane helix</keyword>
<keyword evidence="2" id="KW-0472">Membrane</keyword>